<accession>A0AA39M9R9</accession>
<feature type="transmembrane region" description="Helical" evidence="1">
    <location>
        <begin position="85"/>
        <end position="112"/>
    </location>
</feature>
<name>A0AA39M9R9_9BILA</name>
<feature type="transmembrane region" description="Helical" evidence="1">
    <location>
        <begin position="268"/>
        <end position="288"/>
    </location>
</feature>
<organism evidence="2 3">
    <name type="scientific">Steinernema hermaphroditum</name>
    <dbReference type="NCBI Taxonomy" id="289476"/>
    <lineage>
        <taxon>Eukaryota</taxon>
        <taxon>Metazoa</taxon>
        <taxon>Ecdysozoa</taxon>
        <taxon>Nematoda</taxon>
        <taxon>Chromadorea</taxon>
        <taxon>Rhabditida</taxon>
        <taxon>Tylenchina</taxon>
        <taxon>Panagrolaimomorpha</taxon>
        <taxon>Strongyloidoidea</taxon>
        <taxon>Steinernematidae</taxon>
        <taxon>Steinernema</taxon>
    </lineage>
</organism>
<feature type="transmembrane region" description="Helical" evidence="1">
    <location>
        <begin position="42"/>
        <end position="65"/>
    </location>
</feature>
<dbReference type="Gene3D" id="1.20.1070.10">
    <property type="entry name" value="Rhodopsin 7-helix transmembrane proteins"/>
    <property type="match status" value="1"/>
</dbReference>
<feature type="transmembrane region" description="Helical" evidence="1">
    <location>
        <begin position="188"/>
        <end position="215"/>
    </location>
</feature>
<proteinExistence type="predicted"/>
<protein>
    <submittedName>
        <fullName evidence="2">Uncharacterized protein</fullName>
    </submittedName>
</protein>
<evidence type="ECO:0000256" key="1">
    <source>
        <dbReference type="SAM" id="Phobius"/>
    </source>
</evidence>
<sequence>MEHSKWNGCFQDCRHSLVPVYASLIWVFATKSEFRSLVAYQIIINLGLLDCLYLIESLIAGIFTLTWPHFDEDWDLYYDWVDNKAALLTIGSVISCCRSGYLHSFPMMSLILAFNRLTVMLRVKATKLSNRIYMALIALSWIVSIPLMLYLHFGDFGIFFDFLIDGFTYSASEQFSNFMGYNPPALEAGVLLCTLGVIVTVAVQVVESFQFVITLFIQKKIYGSTFKISSLEIRLVIQSLLITVPLSIVNIIGLRFADYFDQYAWLHISWHGLATLIPAINLTVYIIFNPIARKYLWDIVSRRKVPSRVVTIALPTTTGSMRSSISMKGSMR</sequence>
<evidence type="ECO:0000313" key="2">
    <source>
        <dbReference type="EMBL" id="KAK0426841.1"/>
    </source>
</evidence>
<dbReference type="AlphaFoldDB" id="A0AA39M9R9"/>
<comment type="caution">
    <text evidence="2">The sequence shown here is derived from an EMBL/GenBank/DDBJ whole genome shotgun (WGS) entry which is preliminary data.</text>
</comment>
<feature type="transmembrane region" description="Helical" evidence="1">
    <location>
        <begin position="132"/>
        <end position="153"/>
    </location>
</feature>
<keyword evidence="3" id="KW-1185">Reference proteome</keyword>
<reference evidence="2" key="1">
    <citation type="submission" date="2023-06" db="EMBL/GenBank/DDBJ databases">
        <title>Genomic analysis of the entomopathogenic nematode Steinernema hermaphroditum.</title>
        <authorList>
            <person name="Schwarz E.M."/>
            <person name="Heppert J.K."/>
            <person name="Baniya A."/>
            <person name="Schwartz H.T."/>
            <person name="Tan C.-H."/>
            <person name="Antoshechkin I."/>
            <person name="Sternberg P.W."/>
            <person name="Goodrich-Blair H."/>
            <person name="Dillman A.R."/>
        </authorList>
    </citation>
    <scope>NUCLEOTIDE SEQUENCE</scope>
    <source>
        <strain evidence="2">PS9179</strain>
        <tissue evidence="2">Whole animal</tissue>
    </source>
</reference>
<dbReference type="EMBL" id="JAUCMV010000001">
    <property type="protein sequence ID" value="KAK0426841.1"/>
    <property type="molecule type" value="Genomic_DNA"/>
</dbReference>
<dbReference type="SUPFAM" id="SSF81321">
    <property type="entry name" value="Family A G protein-coupled receptor-like"/>
    <property type="match status" value="1"/>
</dbReference>
<keyword evidence="1" id="KW-0812">Transmembrane</keyword>
<feature type="transmembrane region" description="Helical" evidence="1">
    <location>
        <begin position="235"/>
        <end position="256"/>
    </location>
</feature>
<evidence type="ECO:0000313" key="3">
    <source>
        <dbReference type="Proteomes" id="UP001175271"/>
    </source>
</evidence>
<keyword evidence="1" id="KW-0472">Membrane</keyword>
<gene>
    <name evidence="2" type="ORF">QR680_009927</name>
</gene>
<dbReference type="Proteomes" id="UP001175271">
    <property type="component" value="Unassembled WGS sequence"/>
</dbReference>
<keyword evidence="1" id="KW-1133">Transmembrane helix</keyword>